<dbReference type="InterPro" id="IPR036291">
    <property type="entry name" value="NAD(P)-bd_dom_sf"/>
</dbReference>
<dbReference type="InterPro" id="IPR013154">
    <property type="entry name" value="ADH-like_N"/>
</dbReference>
<dbReference type="InterPro" id="IPR011032">
    <property type="entry name" value="GroES-like_sf"/>
</dbReference>
<dbReference type="InterPro" id="IPR002328">
    <property type="entry name" value="ADH_Zn_CS"/>
</dbReference>
<accession>A0A938B2H8</accession>
<organism evidence="6 7">
    <name type="scientific">Tectimicrobiota bacterium</name>
    <dbReference type="NCBI Taxonomy" id="2528274"/>
    <lineage>
        <taxon>Bacteria</taxon>
        <taxon>Pseudomonadati</taxon>
        <taxon>Nitrospinota/Tectimicrobiota group</taxon>
        <taxon>Candidatus Tectimicrobiota</taxon>
    </lineage>
</organism>
<evidence type="ECO:0000256" key="2">
    <source>
        <dbReference type="ARBA" id="ARBA00022833"/>
    </source>
</evidence>
<dbReference type="GO" id="GO:0008270">
    <property type="term" value="F:zinc ion binding"/>
    <property type="evidence" value="ECO:0007669"/>
    <property type="project" value="InterPro"/>
</dbReference>
<comment type="similarity">
    <text evidence="4">Belongs to the zinc-containing alcohol dehydrogenase family.</text>
</comment>
<evidence type="ECO:0000256" key="3">
    <source>
        <dbReference type="ARBA" id="ARBA00023002"/>
    </source>
</evidence>
<dbReference type="SMART" id="SM00829">
    <property type="entry name" value="PKS_ER"/>
    <property type="match status" value="1"/>
</dbReference>
<protein>
    <submittedName>
        <fullName evidence="6">Zinc-binding dehydrogenase</fullName>
    </submittedName>
</protein>
<keyword evidence="1 4" id="KW-0479">Metal-binding</keyword>
<comment type="caution">
    <text evidence="6">The sequence shown here is derived from an EMBL/GenBank/DDBJ whole genome shotgun (WGS) entry which is preliminary data.</text>
</comment>
<dbReference type="PANTHER" id="PTHR43401">
    <property type="entry name" value="L-THREONINE 3-DEHYDROGENASE"/>
    <property type="match status" value="1"/>
</dbReference>
<name>A0A938B2H8_UNCTE</name>
<reference evidence="6" key="1">
    <citation type="submission" date="2019-03" db="EMBL/GenBank/DDBJ databases">
        <title>Lake Tanganyika Metagenome-Assembled Genomes (MAGs).</title>
        <authorList>
            <person name="Tran P."/>
        </authorList>
    </citation>
    <scope>NUCLEOTIDE SEQUENCE</scope>
    <source>
        <strain evidence="6">K_DeepCast_65m_m2_066</strain>
    </source>
</reference>
<sequence>MQAAVYHGPRDIRVEDIPTPGIAEHEVLVRVHACGICGSDLHMYRLGMFEALGRPVAHGRVMGHELSGEVVAVGARVNEFRLGDRLTGVGLGGFAEYVAVPINERGPYLLPDNVSFDEGATLEPLATSLHGVGLANPQSGETVVVLGAGIIGLGCLQAIKATVACRVIVVDASARRLELAQHFGADATVNLTETDPLEAVIALTGGEQAIERFGVRGGQADVVMDCAGAQRSPNQGLYMLKPAGGRLVFVALFEQQPDLDFNQVVRKHVTLHGSWTWTKEDYNRAIELVASGKIDRKPLVSHTYPLSAAPEAFATQAQPTASVKVLLKPVHD</sequence>
<dbReference type="EMBL" id="VGLS01000789">
    <property type="protein sequence ID" value="MBM3226107.1"/>
    <property type="molecule type" value="Genomic_DNA"/>
</dbReference>
<dbReference type="InterPro" id="IPR013149">
    <property type="entry name" value="ADH-like_C"/>
</dbReference>
<evidence type="ECO:0000259" key="5">
    <source>
        <dbReference type="SMART" id="SM00829"/>
    </source>
</evidence>
<dbReference type="InterPro" id="IPR050129">
    <property type="entry name" value="Zn_alcohol_dh"/>
</dbReference>
<feature type="domain" description="Enoyl reductase (ER)" evidence="5">
    <location>
        <begin position="8"/>
        <end position="327"/>
    </location>
</feature>
<dbReference type="PROSITE" id="PS00059">
    <property type="entry name" value="ADH_ZINC"/>
    <property type="match status" value="1"/>
</dbReference>
<dbReference type="Gene3D" id="3.90.180.10">
    <property type="entry name" value="Medium-chain alcohol dehydrogenases, catalytic domain"/>
    <property type="match status" value="2"/>
</dbReference>
<dbReference type="SUPFAM" id="SSF51735">
    <property type="entry name" value="NAD(P)-binding Rossmann-fold domains"/>
    <property type="match status" value="1"/>
</dbReference>
<dbReference type="InterPro" id="IPR020843">
    <property type="entry name" value="ER"/>
</dbReference>
<gene>
    <name evidence="6" type="ORF">FJZ47_20255</name>
</gene>
<dbReference type="SUPFAM" id="SSF50129">
    <property type="entry name" value="GroES-like"/>
    <property type="match status" value="1"/>
</dbReference>
<comment type="cofactor">
    <cofactor evidence="4">
        <name>Zn(2+)</name>
        <dbReference type="ChEBI" id="CHEBI:29105"/>
    </cofactor>
</comment>
<dbReference type="PANTHER" id="PTHR43401:SF2">
    <property type="entry name" value="L-THREONINE 3-DEHYDROGENASE"/>
    <property type="match status" value="1"/>
</dbReference>
<proteinExistence type="inferred from homology"/>
<evidence type="ECO:0000256" key="4">
    <source>
        <dbReference type="RuleBase" id="RU361277"/>
    </source>
</evidence>
<dbReference type="Pfam" id="PF08240">
    <property type="entry name" value="ADH_N"/>
    <property type="match status" value="1"/>
</dbReference>
<dbReference type="AlphaFoldDB" id="A0A938B2H8"/>
<dbReference type="Gene3D" id="3.40.50.720">
    <property type="entry name" value="NAD(P)-binding Rossmann-like Domain"/>
    <property type="match status" value="1"/>
</dbReference>
<keyword evidence="3" id="KW-0560">Oxidoreductase</keyword>
<dbReference type="Pfam" id="PF00107">
    <property type="entry name" value="ADH_zinc_N"/>
    <property type="match status" value="1"/>
</dbReference>
<evidence type="ECO:0000313" key="7">
    <source>
        <dbReference type="Proteomes" id="UP000712673"/>
    </source>
</evidence>
<keyword evidence="2 4" id="KW-0862">Zinc</keyword>
<evidence type="ECO:0000256" key="1">
    <source>
        <dbReference type="ARBA" id="ARBA00022723"/>
    </source>
</evidence>
<dbReference type="Proteomes" id="UP000712673">
    <property type="component" value="Unassembled WGS sequence"/>
</dbReference>
<dbReference type="GO" id="GO:0016616">
    <property type="term" value="F:oxidoreductase activity, acting on the CH-OH group of donors, NAD or NADP as acceptor"/>
    <property type="evidence" value="ECO:0007669"/>
    <property type="project" value="UniProtKB-ARBA"/>
</dbReference>
<evidence type="ECO:0000313" key="6">
    <source>
        <dbReference type="EMBL" id="MBM3226107.1"/>
    </source>
</evidence>